<accession>A0A1V4SEG0</accession>
<gene>
    <name evidence="1" type="ORF">CLHUN_42860</name>
</gene>
<evidence type="ECO:0000313" key="2">
    <source>
        <dbReference type="Proteomes" id="UP000191554"/>
    </source>
</evidence>
<protein>
    <submittedName>
        <fullName evidence="1">Uncharacterized protein</fullName>
    </submittedName>
</protein>
<proteinExistence type="predicted"/>
<sequence>MARMECRCGEVLSNSTVPNNIELRVYTEKEWDSIMESDTIETWNIPLPTYDVWKCPRCERVYVFKEGSDKAIKIYALEE</sequence>
<keyword evidence="2" id="KW-1185">Reference proteome</keyword>
<dbReference type="OrthoDB" id="981992at2"/>
<dbReference type="EMBL" id="MZGX01000060">
    <property type="protein sequence ID" value="OPX41845.1"/>
    <property type="molecule type" value="Genomic_DNA"/>
</dbReference>
<name>A0A1V4SEG0_RUMHU</name>
<dbReference type="Proteomes" id="UP000191554">
    <property type="component" value="Unassembled WGS sequence"/>
</dbReference>
<organism evidence="1 2">
    <name type="scientific">Ruminiclostridium hungatei</name>
    <name type="common">Clostridium hungatei</name>
    <dbReference type="NCBI Taxonomy" id="48256"/>
    <lineage>
        <taxon>Bacteria</taxon>
        <taxon>Bacillati</taxon>
        <taxon>Bacillota</taxon>
        <taxon>Clostridia</taxon>
        <taxon>Eubacteriales</taxon>
        <taxon>Oscillospiraceae</taxon>
        <taxon>Ruminiclostridium</taxon>
    </lineage>
</organism>
<dbReference type="AlphaFoldDB" id="A0A1V4SEG0"/>
<dbReference type="RefSeq" id="WP_080066713.1">
    <property type="nucleotide sequence ID" value="NZ_MZGX01000060.1"/>
</dbReference>
<evidence type="ECO:0000313" key="1">
    <source>
        <dbReference type="EMBL" id="OPX41845.1"/>
    </source>
</evidence>
<comment type="caution">
    <text evidence="1">The sequence shown here is derived from an EMBL/GenBank/DDBJ whole genome shotgun (WGS) entry which is preliminary data.</text>
</comment>
<reference evidence="1 2" key="1">
    <citation type="submission" date="2017-03" db="EMBL/GenBank/DDBJ databases">
        <title>Genome sequence of Clostridium hungatei DSM 14427.</title>
        <authorList>
            <person name="Poehlein A."/>
            <person name="Daniel R."/>
        </authorList>
    </citation>
    <scope>NUCLEOTIDE SEQUENCE [LARGE SCALE GENOMIC DNA]</scope>
    <source>
        <strain evidence="1 2">DSM 14427</strain>
    </source>
</reference>